<sequence>MSAKRRLISLCHCSFLSFHNGPLLSLPASATCPLPRGCYNAVFIVVKSLADRSAPPFLYTSEPQCILNDQQQVSFSSLFKMACFLFTAITYCSRLCDMKYCLKQDPILWVQRAITRCFRSFILFRSTQVSSHPWLTRSKFPSLPSFKMCNVKYVQRISSITPIYYMVTSKISSGAIILYVDPRPYHSHTQASSHPL</sequence>
<protein>
    <submittedName>
        <fullName evidence="1">Uncharacterized protein</fullName>
    </submittedName>
</protein>
<dbReference type="VEuPathDB" id="FungiDB:LCOR_03776.1"/>
<dbReference type="AlphaFoldDB" id="A0A068RQJ3"/>
<organism evidence="1 2">
    <name type="scientific">Lichtheimia corymbifera JMRC:FSU:9682</name>
    <dbReference type="NCBI Taxonomy" id="1263082"/>
    <lineage>
        <taxon>Eukaryota</taxon>
        <taxon>Fungi</taxon>
        <taxon>Fungi incertae sedis</taxon>
        <taxon>Mucoromycota</taxon>
        <taxon>Mucoromycotina</taxon>
        <taxon>Mucoromycetes</taxon>
        <taxon>Mucorales</taxon>
        <taxon>Lichtheimiaceae</taxon>
        <taxon>Lichtheimia</taxon>
    </lineage>
</organism>
<keyword evidence="2" id="KW-1185">Reference proteome</keyword>
<reference evidence="1" key="1">
    <citation type="submission" date="2013-08" db="EMBL/GenBank/DDBJ databases">
        <title>Gene expansion shapes genome architecture in the human pathogen Lichtheimia corymbifera: an evolutionary genomics analysis in the ancient terrestrial Mucorales (Mucoromycotina).</title>
        <authorList>
            <person name="Schwartze V.U."/>
            <person name="Winter S."/>
            <person name="Shelest E."/>
            <person name="Marcet-Houben M."/>
            <person name="Horn F."/>
            <person name="Wehner S."/>
            <person name="Hoffmann K."/>
            <person name="Riege K."/>
            <person name="Sammeth M."/>
            <person name="Nowrousian M."/>
            <person name="Valiante V."/>
            <person name="Linde J."/>
            <person name="Jacobsen I.D."/>
            <person name="Marz M."/>
            <person name="Brakhage A.A."/>
            <person name="Gabaldon T."/>
            <person name="Bocker S."/>
            <person name="Voigt K."/>
        </authorList>
    </citation>
    <scope>NUCLEOTIDE SEQUENCE [LARGE SCALE GENOMIC DNA]</scope>
    <source>
        <strain evidence="1">FSU 9682</strain>
    </source>
</reference>
<dbReference type="Proteomes" id="UP000027586">
    <property type="component" value="Unassembled WGS sequence"/>
</dbReference>
<accession>A0A068RQJ3</accession>
<proteinExistence type="predicted"/>
<dbReference type="EMBL" id="CBTN010000012">
    <property type="protein sequence ID" value="CDH52279.1"/>
    <property type="molecule type" value="Genomic_DNA"/>
</dbReference>
<comment type="caution">
    <text evidence="1">The sequence shown here is derived from an EMBL/GenBank/DDBJ whole genome shotgun (WGS) entry which is preliminary data.</text>
</comment>
<evidence type="ECO:0000313" key="2">
    <source>
        <dbReference type="Proteomes" id="UP000027586"/>
    </source>
</evidence>
<evidence type="ECO:0000313" key="1">
    <source>
        <dbReference type="EMBL" id="CDH52279.1"/>
    </source>
</evidence>
<name>A0A068RQJ3_9FUNG</name>
<gene>
    <name evidence="1" type="ORF">LCOR_03776.1</name>
</gene>